<gene>
    <name evidence="1" type="ORF">SBAD_LOCUS4848</name>
</gene>
<evidence type="ECO:0000313" key="1">
    <source>
        <dbReference type="EMBL" id="VDP05545.1"/>
    </source>
</evidence>
<evidence type="ECO:0000313" key="3">
    <source>
        <dbReference type="WBParaSite" id="SBAD_0000504601-mRNA-1"/>
    </source>
</evidence>
<dbReference type="EMBL" id="UZAM01008588">
    <property type="protein sequence ID" value="VDP05545.1"/>
    <property type="molecule type" value="Genomic_DNA"/>
</dbReference>
<reference evidence="1 2" key="2">
    <citation type="submission" date="2018-11" db="EMBL/GenBank/DDBJ databases">
        <authorList>
            <consortium name="Pathogen Informatics"/>
        </authorList>
    </citation>
    <scope>NUCLEOTIDE SEQUENCE [LARGE SCALE GENOMIC DNA]</scope>
</reference>
<name>A0A183IMK2_9BILA</name>
<dbReference type="OrthoDB" id="536372at2759"/>
<evidence type="ECO:0000313" key="2">
    <source>
        <dbReference type="Proteomes" id="UP000270296"/>
    </source>
</evidence>
<dbReference type="GO" id="GO:0003723">
    <property type="term" value="F:RNA binding"/>
    <property type="evidence" value="ECO:0007669"/>
    <property type="project" value="TreeGrafter"/>
</dbReference>
<accession>A0A183IMK2</accession>
<reference evidence="3" key="1">
    <citation type="submission" date="2016-06" db="UniProtKB">
        <authorList>
            <consortium name="WormBaseParasite"/>
        </authorList>
    </citation>
    <scope>IDENTIFICATION</scope>
</reference>
<keyword evidence="2" id="KW-1185">Reference proteome</keyword>
<dbReference type="GO" id="GO:0005730">
    <property type="term" value="C:nucleolus"/>
    <property type="evidence" value="ECO:0007669"/>
    <property type="project" value="TreeGrafter"/>
</dbReference>
<organism evidence="3">
    <name type="scientific">Soboliphyme baturini</name>
    <dbReference type="NCBI Taxonomy" id="241478"/>
    <lineage>
        <taxon>Eukaryota</taxon>
        <taxon>Metazoa</taxon>
        <taxon>Ecdysozoa</taxon>
        <taxon>Nematoda</taxon>
        <taxon>Enoplea</taxon>
        <taxon>Dorylaimia</taxon>
        <taxon>Dioctophymatida</taxon>
        <taxon>Dioctophymatoidea</taxon>
        <taxon>Soboliphymatidae</taxon>
        <taxon>Soboliphyme</taxon>
    </lineage>
</organism>
<dbReference type="AlphaFoldDB" id="A0A183IMK2"/>
<dbReference type="GO" id="GO:0030490">
    <property type="term" value="P:maturation of SSU-rRNA"/>
    <property type="evidence" value="ECO:0007669"/>
    <property type="project" value="InterPro"/>
</dbReference>
<dbReference type="Proteomes" id="UP000270296">
    <property type="component" value="Unassembled WGS sequence"/>
</dbReference>
<dbReference type="SUPFAM" id="SSF57184">
    <property type="entry name" value="Growth factor receptor domain"/>
    <property type="match status" value="1"/>
</dbReference>
<dbReference type="PANTHER" id="PTHR15633:SF2">
    <property type="entry name" value="NUCLEOLAR PROTEIN 11"/>
    <property type="match status" value="1"/>
</dbReference>
<proteinExistence type="predicted"/>
<dbReference type="PANTHER" id="PTHR15633">
    <property type="entry name" value="NUCLEOLAR PROTEIN 11"/>
    <property type="match status" value="1"/>
</dbReference>
<dbReference type="InterPro" id="IPR042859">
    <property type="entry name" value="NOL11"/>
</dbReference>
<protein>
    <submittedName>
        <fullName evidence="3">EGF-like domain-containing protein</fullName>
    </submittedName>
</protein>
<sequence>MLRVMDQTVPPALKAILIFCEVMVLARRYVFAAAATVVSSATTGEYFSVCDSVARQCRHPLVCSRLRLLSSPFVCLCPEGFTWDLNLSICTAQHNFSLSPCSPRNNSCSDNEFCWLMINSTTDGFCICKPGFQRNRFLYCVPIAKSSLRLRNNEIAPIVDTPSGRSQPLTLSISGPRLVTVPTTGVRFVANLTSTVQPTGILYRWSVRRILNDSDPGFHPSSESVSSNPMILGEEDKILHLLDVQAGQYLVQLNTFTPDGDARAELLFTARRSNCDQLCSGHSACDQFTGLCRCDKYWMPNLVAFYFDGKLNCVHDRCELDGWKEALNFPDVPEVSEPNKLSKLLCQSSDSLDEKFVLSALNNIESFESLYSLSLSEQRKLVGVVAGCSRETAIEALRRLIPSTLLTPSSGPDLTELILRISSVDLMLRFLTVFPGVSERSMVAFLQFALRHIDADMPSEDSQKLMQVTLFPLVMFRLLFFSLEVLRMPHDFPYLVRELKILSSNDVKVLLRYVRVLLIDCVTCANKEASLSQVVDFLNAVLDAQFINLIRDKDAQDDLAQCQMAVYALVRNVILLHEKL</sequence>
<dbReference type="WBParaSite" id="SBAD_0000504601-mRNA-1">
    <property type="protein sequence ID" value="SBAD_0000504601-mRNA-1"/>
    <property type="gene ID" value="SBAD_0000504601"/>
</dbReference>
<dbReference type="InterPro" id="IPR009030">
    <property type="entry name" value="Growth_fac_rcpt_cys_sf"/>
</dbReference>